<evidence type="ECO:0000259" key="4">
    <source>
        <dbReference type="Pfam" id="PF22770"/>
    </source>
</evidence>
<feature type="compositionally biased region" description="Basic and acidic residues" evidence="1">
    <location>
        <begin position="311"/>
        <end position="326"/>
    </location>
</feature>
<dbReference type="GO" id="GO:0000172">
    <property type="term" value="C:ribonuclease MRP complex"/>
    <property type="evidence" value="ECO:0007669"/>
    <property type="project" value="InterPro"/>
</dbReference>
<feature type="region of interest" description="Disordered" evidence="1">
    <location>
        <begin position="311"/>
        <end position="334"/>
    </location>
</feature>
<dbReference type="Pfam" id="PF08170">
    <property type="entry name" value="POPLD"/>
    <property type="match status" value="1"/>
</dbReference>
<dbReference type="EMBL" id="CAJPWZ010002708">
    <property type="protein sequence ID" value="CAG2243627.1"/>
    <property type="molecule type" value="Genomic_DNA"/>
</dbReference>
<feature type="domain" description="ZSWIM3 N-terminal" evidence="3">
    <location>
        <begin position="8"/>
        <end position="77"/>
    </location>
</feature>
<dbReference type="GO" id="GO:0005655">
    <property type="term" value="C:nucleolar ribonuclease P complex"/>
    <property type="evidence" value="ECO:0007669"/>
    <property type="project" value="InterPro"/>
</dbReference>
<feature type="domain" description="POP1 C-terminal" evidence="4">
    <location>
        <begin position="343"/>
        <end position="414"/>
    </location>
</feature>
<dbReference type="PANTHER" id="PTHR22731:SF3">
    <property type="entry name" value="RIBONUCLEASES P_MRP PROTEIN SUBUNIT POP1"/>
    <property type="match status" value="1"/>
</dbReference>
<dbReference type="InterPro" id="IPR012590">
    <property type="entry name" value="POPLD_dom"/>
</dbReference>
<comment type="caution">
    <text evidence="5">The sequence shown here is derived from an EMBL/GenBank/DDBJ whole genome shotgun (WGS) entry which is preliminary data.</text>
</comment>
<dbReference type="InterPro" id="IPR039182">
    <property type="entry name" value="Pop1"/>
</dbReference>
<dbReference type="InterPro" id="IPR055079">
    <property type="entry name" value="POP1_C"/>
</dbReference>
<dbReference type="GO" id="GO:0004526">
    <property type="term" value="F:ribonuclease P activity"/>
    <property type="evidence" value="ECO:0007669"/>
    <property type="project" value="UniProtKB-EC"/>
</dbReference>
<dbReference type="EC" id="3.1.26.5" evidence="5"/>
<feature type="domain" description="POPLD" evidence="2">
    <location>
        <begin position="116"/>
        <end position="207"/>
    </location>
</feature>
<dbReference type="OrthoDB" id="442863at2759"/>
<name>A0A8S3UJJ8_MYTED</name>
<evidence type="ECO:0000256" key="1">
    <source>
        <dbReference type="SAM" id="MobiDB-lite"/>
    </source>
</evidence>
<accession>A0A8S3UJJ8</accession>
<dbReference type="Proteomes" id="UP000683360">
    <property type="component" value="Unassembled WGS sequence"/>
</dbReference>
<dbReference type="InterPro" id="IPR048325">
    <property type="entry name" value="ZSWIM3_N"/>
</dbReference>
<dbReference type="Pfam" id="PF21599">
    <property type="entry name" value="ZSWIM3_N"/>
    <property type="match status" value="1"/>
</dbReference>
<organism evidence="5 6">
    <name type="scientific">Mytilus edulis</name>
    <name type="common">Blue mussel</name>
    <dbReference type="NCBI Taxonomy" id="6550"/>
    <lineage>
        <taxon>Eukaryota</taxon>
        <taxon>Metazoa</taxon>
        <taxon>Spiralia</taxon>
        <taxon>Lophotrochozoa</taxon>
        <taxon>Mollusca</taxon>
        <taxon>Bivalvia</taxon>
        <taxon>Autobranchia</taxon>
        <taxon>Pteriomorphia</taxon>
        <taxon>Mytilida</taxon>
        <taxon>Mytiloidea</taxon>
        <taxon>Mytilidae</taxon>
        <taxon>Mytilinae</taxon>
        <taxon>Mytilus</taxon>
    </lineage>
</organism>
<keyword evidence="5" id="KW-0378">Hydrolase</keyword>
<evidence type="ECO:0000259" key="2">
    <source>
        <dbReference type="Pfam" id="PF08170"/>
    </source>
</evidence>
<evidence type="ECO:0000259" key="3">
    <source>
        <dbReference type="Pfam" id="PF21599"/>
    </source>
</evidence>
<dbReference type="GO" id="GO:0001682">
    <property type="term" value="P:tRNA 5'-leader removal"/>
    <property type="evidence" value="ECO:0007669"/>
    <property type="project" value="InterPro"/>
</dbReference>
<evidence type="ECO:0000313" key="6">
    <source>
        <dbReference type="Proteomes" id="UP000683360"/>
    </source>
</evidence>
<gene>
    <name evidence="5" type="ORF">MEDL_55754</name>
</gene>
<reference evidence="5" key="1">
    <citation type="submission" date="2021-03" db="EMBL/GenBank/DDBJ databases">
        <authorList>
            <person name="Bekaert M."/>
        </authorList>
    </citation>
    <scope>NUCLEOTIDE SEQUENCE</scope>
</reference>
<feature type="domain" description="POP1 C-terminal" evidence="4">
    <location>
        <begin position="276"/>
        <end position="338"/>
    </location>
</feature>
<dbReference type="PANTHER" id="PTHR22731">
    <property type="entry name" value="RIBONUCLEASES P/MRP PROTEIN SUBUNIT POP1"/>
    <property type="match status" value="1"/>
</dbReference>
<dbReference type="Pfam" id="PF22770">
    <property type="entry name" value="POP1_C"/>
    <property type="match status" value="2"/>
</dbReference>
<proteinExistence type="predicted"/>
<dbReference type="AlphaFoldDB" id="A0A8S3UJJ8"/>
<keyword evidence="6" id="KW-1185">Reference proteome</keyword>
<evidence type="ECO:0000313" key="5">
    <source>
        <dbReference type="EMBL" id="CAG2243627.1"/>
    </source>
</evidence>
<sequence length="414" mass="47282">MEESDIITVGKTFQTYNELERFVQNYQALNFIQLYIKSSQSIAAAEKRRTGSTKIKEDLKYNRINFSCIHGGKKFQTNSTGKRPNTRFIADLGIEESRVPVILVQRPGTSGNYGSGWDVILPQNWSMAFWLTFIYHGARAAGSRDLESLAFEQSTTYYPNDYPDTSAGSIHEQKSAEKLKNKFDKRPPAKRCNYVKLGIAAPFLYPWRDLTSSWTDGRIEHIYVLRDRKCLKVLSQMFNANTKSINQQYPNKTCQNTIHRKLEITKESVFEEHKSSLVHVELTMLLRGVPDEHAMICIPVDKDIELLQKDKTYSGPKEPVHKDKNKTQKQKNMTQSLTELKSVDSASCMRKSCSREIIGFVNHGGFSLGSGNGRGQGFCTTKGLQYLSQHTSPFYVLVRNPSSYQYRFAYINII</sequence>
<protein>
    <submittedName>
        <fullName evidence="5">POP1</fullName>
        <ecNumber evidence="5">3.1.26.5</ecNumber>
    </submittedName>
</protein>